<protein>
    <submittedName>
        <fullName evidence="1">Uncharacterized protein</fullName>
    </submittedName>
</protein>
<reference evidence="1" key="2">
    <citation type="submission" date="2023-03" db="EMBL/GenBank/DDBJ databases">
        <authorList>
            <person name="Inwood S.N."/>
            <person name="Skelly J.G."/>
            <person name="Guhlin J."/>
            <person name="Harrop T.W.R."/>
            <person name="Goldson S.G."/>
            <person name="Dearden P.K."/>
        </authorList>
    </citation>
    <scope>NUCLEOTIDE SEQUENCE</scope>
    <source>
        <strain evidence="1">Lincoln</strain>
        <tissue evidence="1">Whole body</tissue>
    </source>
</reference>
<name>A0AA39L1D2_MICHY</name>
<gene>
    <name evidence="1" type="ORF">PV327_003610</name>
</gene>
<organism evidence="1 2">
    <name type="scientific">Microctonus hyperodae</name>
    <name type="common">Parasitoid wasp</name>
    <dbReference type="NCBI Taxonomy" id="165561"/>
    <lineage>
        <taxon>Eukaryota</taxon>
        <taxon>Metazoa</taxon>
        <taxon>Ecdysozoa</taxon>
        <taxon>Arthropoda</taxon>
        <taxon>Hexapoda</taxon>
        <taxon>Insecta</taxon>
        <taxon>Pterygota</taxon>
        <taxon>Neoptera</taxon>
        <taxon>Endopterygota</taxon>
        <taxon>Hymenoptera</taxon>
        <taxon>Apocrita</taxon>
        <taxon>Ichneumonoidea</taxon>
        <taxon>Braconidae</taxon>
        <taxon>Euphorinae</taxon>
        <taxon>Microctonus</taxon>
    </lineage>
</organism>
<accession>A0AA39L1D2</accession>
<dbReference type="Proteomes" id="UP001168972">
    <property type="component" value="Unassembled WGS sequence"/>
</dbReference>
<evidence type="ECO:0000313" key="2">
    <source>
        <dbReference type="Proteomes" id="UP001168972"/>
    </source>
</evidence>
<comment type="caution">
    <text evidence="1">The sequence shown here is derived from an EMBL/GenBank/DDBJ whole genome shotgun (WGS) entry which is preliminary data.</text>
</comment>
<evidence type="ECO:0000313" key="1">
    <source>
        <dbReference type="EMBL" id="KAK0181317.1"/>
    </source>
</evidence>
<reference evidence="1" key="1">
    <citation type="journal article" date="2023" name="bioRxiv">
        <title>Scaffold-level genome assemblies of two parasitoid biocontrol wasps reveal the parthenogenesis mechanism and an associated novel virus.</title>
        <authorList>
            <person name="Inwood S."/>
            <person name="Skelly J."/>
            <person name="Guhlin J."/>
            <person name="Harrop T."/>
            <person name="Goldson S."/>
            <person name="Dearden P."/>
        </authorList>
    </citation>
    <scope>NUCLEOTIDE SEQUENCE</scope>
    <source>
        <strain evidence="1">Lincoln</strain>
        <tissue evidence="1">Whole body</tissue>
    </source>
</reference>
<proteinExistence type="predicted"/>
<sequence length="143" mass="16441">MDYVDTSVSPLFDVKKQDYDYKVEIKQIIIAKNQIKLDMKWFWVLDNLARTEFLNGPLCHSDNSTKFGTLASIVRFSMGFKCPAYMGIKIVPAVFTFDGEIGEVMTNTTCYLEVKAFREETRNVFPPVISKIFTATYEIIPKN</sequence>
<dbReference type="AlphaFoldDB" id="A0AA39L1D2"/>
<dbReference type="EMBL" id="JAQQBR010000002">
    <property type="protein sequence ID" value="KAK0181317.1"/>
    <property type="molecule type" value="Genomic_DNA"/>
</dbReference>
<keyword evidence="2" id="KW-1185">Reference proteome</keyword>